<reference evidence="2 3" key="1">
    <citation type="submission" date="2020-08" db="EMBL/GenBank/DDBJ databases">
        <title>The completed genome sequence of the pathogenic ascomycete fungus Penicillium digitatum.</title>
        <authorList>
            <person name="Wang M."/>
        </authorList>
    </citation>
    <scope>NUCLEOTIDE SEQUENCE [LARGE SCALE GENOMIC DNA]</scope>
    <source>
        <strain evidence="2 3">PdW03</strain>
    </source>
</reference>
<dbReference type="Pfam" id="PF11001">
    <property type="entry name" value="AFUB_07903_YDR124W_hel"/>
    <property type="match status" value="1"/>
</dbReference>
<dbReference type="GO" id="GO:0016853">
    <property type="term" value="F:isomerase activity"/>
    <property type="evidence" value="ECO:0007669"/>
    <property type="project" value="UniProtKB-KW"/>
</dbReference>
<evidence type="ECO:0000313" key="3">
    <source>
        <dbReference type="Proteomes" id="UP000595662"/>
    </source>
</evidence>
<proteinExistence type="predicted"/>
<dbReference type="Proteomes" id="UP000595662">
    <property type="component" value="Chromosome 4"/>
</dbReference>
<evidence type="ECO:0000313" key="2">
    <source>
        <dbReference type="EMBL" id="QQK46272.1"/>
    </source>
</evidence>
<protein>
    <submittedName>
        <fullName evidence="2">DNA gyrase/topoisomerase IV, subunit A family protein</fullName>
    </submittedName>
</protein>
<dbReference type="InterPro" id="IPR047092">
    <property type="entry name" value="AFUB_07903/YDR124W-like_hel"/>
</dbReference>
<dbReference type="InterPro" id="IPR021264">
    <property type="entry name" value="AFUB_079030/YDR124W-like"/>
</dbReference>
<dbReference type="VEuPathDB" id="FungiDB:PDIP_46150"/>
<accession>A0A7T6XS68</accession>
<keyword evidence="2" id="KW-0413">Isomerase</keyword>
<organism evidence="2 3">
    <name type="scientific">Penicillium digitatum</name>
    <name type="common">Green mold</name>
    <dbReference type="NCBI Taxonomy" id="36651"/>
    <lineage>
        <taxon>Eukaryota</taxon>
        <taxon>Fungi</taxon>
        <taxon>Dikarya</taxon>
        <taxon>Ascomycota</taxon>
        <taxon>Pezizomycotina</taxon>
        <taxon>Eurotiomycetes</taxon>
        <taxon>Eurotiomycetidae</taxon>
        <taxon>Eurotiales</taxon>
        <taxon>Aspergillaceae</taxon>
        <taxon>Penicillium</taxon>
    </lineage>
</organism>
<dbReference type="RefSeq" id="XP_065957557.1">
    <property type="nucleotide sequence ID" value="XM_066099830.1"/>
</dbReference>
<sequence>MIHLIGPSEKMSRRSPEEPEYAHFAMVYMDKDGNLCQRASDSISESRETILSPRVMGEFLRAVAMSREAHATHSPFSPDLSVPSSGGPPFSNNNCAPSQGVAHSEMGLGGRYRKLALAQSESSFQPKMWPSSDSWSLQASSQPKTDFGRNLNLAPHQRASISVKDRGLVRLYYEKIFQNLQQTNCRIIAKAYIKLIEPRKQVNYPYNGRKIVEGRTQQLDPDATKPPWWPRGVSHREPDHLPKVERIRLLVHMLCEMRESHGITTARLKQCDQPIRRQILPVERLQILDEAYRVREEEEKFLDGLSDGNSVCISRNNLPQMVEDTSSGQSSPSELAPSQKIVESECSDGIAGVDITQVTPGDLPSAPTYDHSNPYSPAMHLGSNTHYQSIDRTTEMSTSPLELRSKHELLSAGVHLIDQTCPVNMTDYLFPCISGISPAPMQFYGAPNISPDAGVPITQTSRENLSTETMMPCCHPYYFNY</sequence>
<dbReference type="PANTHER" id="PTHR36102">
    <property type="entry name" value="CHROMOSOME 10, WHOLE GENOME SHOTGUN SEQUENCE"/>
    <property type="match status" value="1"/>
</dbReference>
<dbReference type="PANTHER" id="PTHR36102:SF1">
    <property type="entry name" value="YDR124W-LIKE HELICAL BUNDLE DOMAIN-CONTAINING PROTEIN"/>
    <property type="match status" value="1"/>
</dbReference>
<gene>
    <name evidence="2" type="ORF">Pdw03_1170</name>
</gene>
<name>A0A7T6XS68_PENDI</name>
<dbReference type="GeneID" id="26232931"/>
<dbReference type="VEuPathDB" id="FungiDB:PDIP_46140"/>
<evidence type="ECO:0000259" key="1">
    <source>
        <dbReference type="Pfam" id="PF11001"/>
    </source>
</evidence>
<dbReference type="EMBL" id="CP060777">
    <property type="protein sequence ID" value="QQK46272.1"/>
    <property type="molecule type" value="Genomic_DNA"/>
</dbReference>
<feature type="domain" description="Subtelomeric hrmA-associated cluster protein AFUB-079030/YDR124W-like helical bundle" evidence="1">
    <location>
        <begin position="163"/>
        <end position="296"/>
    </location>
</feature>
<dbReference type="AlphaFoldDB" id="A0A7T6XS68"/>